<reference evidence="3 4" key="1">
    <citation type="journal article" date="2019" name="Mol. Ecol. Resour.">
        <title>Chromosome-level genome assembly of Triplophysa tibetana, a fish adapted to the harsh high-altitude environment of the Tibetan Plateau.</title>
        <authorList>
            <person name="Yang X."/>
            <person name="Liu H."/>
            <person name="Ma Z."/>
            <person name="Zou Y."/>
            <person name="Zou M."/>
            <person name="Mao Y."/>
            <person name="Li X."/>
            <person name="Wang H."/>
            <person name="Chen T."/>
            <person name="Wang W."/>
            <person name="Yang R."/>
        </authorList>
    </citation>
    <scope>NUCLEOTIDE SEQUENCE [LARGE SCALE GENOMIC DNA]</scope>
    <source>
        <strain evidence="3">TTIB1903HZAU</strain>
        <tissue evidence="3">Muscle</tissue>
    </source>
</reference>
<accession>A0A5A9PM98</accession>
<feature type="compositionally biased region" description="Low complexity" evidence="1">
    <location>
        <begin position="215"/>
        <end position="232"/>
    </location>
</feature>
<keyword evidence="2" id="KW-1133">Transmembrane helix</keyword>
<evidence type="ECO:0000313" key="3">
    <source>
        <dbReference type="EMBL" id="KAA0722076.1"/>
    </source>
</evidence>
<dbReference type="EMBL" id="SOYY01000004">
    <property type="protein sequence ID" value="KAA0722076.1"/>
    <property type="molecule type" value="Genomic_DNA"/>
</dbReference>
<organism evidence="3 4">
    <name type="scientific">Triplophysa tibetana</name>
    <dbReference type="NCBI Taxonomy" id="1572043"/>
    <lineage>
        <taxon>Eukaryota</taxon>
        <taxon>Metazoa</taxon>
        <taxon>Chordata</taxon>
        <taxon>Craniata</taxon>
        <taxon>Vertebrata</taxon>
        <taxon>Euteleostomi</taxon>
        <taxon>Actinopterygii</taxon>
        <taxon>Neopterygii</taxon>
        <taxon>Teleostei</taxon>
        <taxon>Ostariophysi</taxon>
        <taxon>Cypriniformes</taxon>
        <taxon>Nemacheilidae</taxon>
        <taxon>Triplophysa</taxon>
    </lineage>
</organism>
<sequence length="2884" mass="311571">MTGARQRSVTSKMIGGIAPEAINDMTVCKHAPKSVKTSVKSTLYTAYGGPLRDPHVMACGKKLKDMRPQPGKNNCCTGLRALVLWTLNLVLILLALQQQPHLVQFADNSDEEPGPVTLPSSSHEPNTPEWAVCLWGVICGGSNAHLSKKRPNGHPARCLESSGLPDQARGNNDRRQPCLKTTTQTPITAHSNTTIIAHSSVAPEMTSITNHHSKISTVTPTTPSTDTSTISTGKPVSTSYKPTIKVSRRTTPTSSTSTTPSTDTSTISTSKPVSTSSKPTIKVSRRTTPTSSTSTTPSTDTSTISTSKPVSTSCKPTIKVSRRTTVTSSTSTTPSTDTSKISTSKPVSTSSKPTIKVSRRTTVTSSTSTTPSTDTSTILTSKPVSTSSKPIIKVSRRTTPTSSTSTTPSTDTSTISTSKPVSTSSKPTIKVSRRTTPTSSTSTTPSTDTSTILTSKPVSTSSKHTIKVSRRTTPTSSTSTTPSTDTSTISTSKPVSTSSKPTIKVSRRTTPTSSTSTTPSTDTSTISTSKPVSTSSKPTIKVSRRTTPTSSPSTTPSTDTSTISTSKPVSTSSKPTIKVSRRTTPTSSISTTPNTDTSTISTSKPVSTSSKPTIKVSQRTTPTSSISTTPSTDNSTISTSKPVSTSSKPTIKVSRRTTPTSSISTTPSTDNSTISTSKPVSTSSKPTFKVSRRTTTTSSTSTTPSTDTSTIITSKRVSTSSKPTIKVSQRTTPTSSTSTTPSTDTSTISTSKPVSTSSKPTIKVSRRTTPISSISTTPSTDTSTISTSKPVSTSSKPTIKVSQRTTPTSSISTTPSTETFTISTSKTVSTSSKPTIKVSRRTTPTSSTSTTPSTDNSTISTSKPVSTSSKPTFKVSRRTTPTSSTSTTPSTDTSTISTSKPVSTSSKTTIKVSRRTTPTSSTSTTPSTDTSTISTSKPVSTSSKPTIKVSQRTTPTSSISTTPSTDTSTISNSKPVSTSSKPTIKVSQRTTPTSSTSTTPSTDTSTIITSKPVSTSSKPTIKVSQRTTPTSSTSTIPSTDTSTISTSKPVSTSSKPTIKVSQRTTPTSSTSTTPSTDTSTIITSKPVSTSSKPTIKVSQRTTPTSSTSTTPSTDTSTIITSKPVSTSSKPTIKVSQRTTPISSTSTIPSTDTSTISTSKPVSTSSKPTIKVSQRTTPTSSTSTTPSTDTSTIITSKPVSTSSKPTIKVSQRKTPTSSTSTTPSTDTSTISTSKPVSTSSKPTIKVSQRTTPTSSTSTTPSTDTSTISTGKPVSTSTTAKTATPTIISPTSATILSTNTPSTLLTSSRTTSACPTTMYSEPVIIPQTSIVNFNPNLPTSTSGSAMVTGTLRFDSSSPVPSKALVLNAIRDLLNERHAQLNDSVKLTNFTYEKISETSYKVILIFAVSNITMPMDPEQRNETLKNLRDVVNNAVNILLNEPGKPLLKPNSTNFHSLSDQINGTLNYIIQEGEAIQPVSFLQKLQSPTIPSKALVLNAIRDLLNERQAQLNDSVKLTNFTYEKISETSYKVILIFAVSNITMPMDPEQRNDTLRNLQDVVNNAVNILLNEPGKPLLKPNSNNLQSLSDQINGTLNYSIQEGEAIQPVSFLQKLQSPMIPSKALVLNAIRDLLNERQAQLNDSVNLTNFTYEKISETAYKVILIFAVRNITMPMDPEQRNDTMKNLQDVVNNAVNILLNEPGKPLLKPNSTNFQSLSDQINGTLNYIIQEGEAIQPVSFLQKLQSPMIPSKALVLNAIRDLLNERQAQLNDSVNLTNFTYEKISETSYKVILIFAVSNITMPMDPEQRNDTLRNLQDVVNNAEPIRPNKWHLELQLPRGRSHSTSQLPSKAPVTNESGSAVVTSILLFNSSSPVPSKALVLNAIRDLLNERQAQLNDSVNLTNFTYEKISETAYKVILIFAVRNITMPMDPEQRNDTMKNLQDVVNNAVNILLNEPGKPLLKPNSTNFQSLSDQINGTLNYIIQEGEAIQPVSFLQKLQSPMIHSKALVLNAIRDLLNERHAQLNDSVKLTNFTYEKISETSYKVILIFAVSNITMPMDPEQRNDTLRNLQDVVNNAVNILLNEPGKPLLKPNSNNLQSLSDQINGTLNYSIQEGEAIQPVSFLQKLQSPMIPSKALVLNAIRDLLNERQAQLNESVKLTNFTYEKISETSYKLILIFAMSNITMPMDPEQRNETLKNLQDVVNNAVNTLLNEPGKPLLKPNSTNFQSLSDQINGTLNYIIQEGEAIQPVSFLQKLQSPMIHSKTLVLNAIRDLLNERQAQLNDSVKLTNFTYEKISETSYKVILTFAVSNITMPMDPEQRNDTLKNLQDVVNNAVNILLNEPGKPLLKPNSNNLQSLSDQINGILNYSIQEGEAIQPVSFLQKLQSPMIPSKALVLNAIRDLLNERQAQLNDSVKLTNFTYEKISETSYKVILIFAVSNITMPMDPEQRNDTLRNLQDIVNKAVNILLNEPGKPLLKPNSNNLQSLSDQINGTLNYIIQEGEAIQPVSFLQKLQSPMISSTTSVPPLTTSVNLVSSSAVVTSILQFNSSSPVPSKALVLNAIRDLLNERQAQLNDSVKLTNFTYEILTTTITPTTKGTSLAIVIIKIRLVFKTVGTSPSESIVMQLAQTYLEPRLRTKRSTRILKEDVKFVNVTYEGISVKIFALNFEYRIDNVINKTIFKDPVIKNQTYTLIQQSINDLLKGMLLNITSDNFEFILANFTDDGTMILANIEYTFNDSDIKTPSIFVRELRNAAAATTFYPTVMNTSGPNNSTSLAWIVAIIVPCAIAIILIPCWILLCLKSRDFASASALKNVVVYRIPFTSEDYHPGDMMKFNMGCHSKNQVHSELVQFQPSSCASAAGGKHGQRSDIDAARRKHELFTVSIVFN</sequence>
<feature type="region of interest" description="Disordered" evidence="1">
    <location>
        <begin position="147"/>
        <end position="184"/>
    </location>
</feature>
<comment type="caution">
    <text evidence="3">The sequence shown here is derived from an EMBL/GenBank/DDBJ whole genome shotgun (WGS) entry which is preliminary data.</text>
</comment>
<evidence type="ECO:0000313" key="4">
    <source>
        <dbReference type="Proteomes" id="UP000324632"/>
    </source>
</evidence>
<feature type="compositionally biased region" description="Polar residues" evidence="1">
    <location>
        <begin position="715"/>
        <end position="730"/>
    </location>
</feature>
<keyword evidence="4" id="KW-1185">Reference proteome</keyword>
<feature type="compositionally biased region" description="Low complexity" evidence="1">
    <location>
        <begin position="471"/>
        <end position="714"/>
    </location>
</feature>
<evidence type="ECO:0000256" key="1">
    <source>
        <dbReference type="SAM" id="MobiDB-lite"/>
    </source>
</evidence>
<proteinExistence type="predicted"/>
<feature type="compositionally biased region" description="Low complexity" evidence="1">
    <location>
        <begin position="317"/>
        <end position="381"/>
    </location>
</feature>
<feature type="compositionally biased region" description="Low complexity" evidence="1">
    <location>
        <begin position="397"/>
        <end position="455"/>
    </location>
</feature>
<feature type="compositionally biased region" description="Low complexity" evidence="1">
    <location>
        <begin position="731"/>
        <end position="971"/>
    </location>
</feature>
<dbReference type="Proteomes" id="UP000324632">
    <property type="component" value="Chromosome 4"/>
</dbReference>
<keyword evidence="2" id="KW-0812">Transmembrane</keyword>
<feature type="compositionally biased region" description="Polar residues" evidence="1">
    <location>
        <begin position="972"/>
        <end position="989"/>
    </location>
</feature>
<feature type="compositionally biased region" description="Low complexity" evidence="1">
    <location>
        <begin position="990"/>
        <end position="1281"/>
    </location>
</feature>
<name>A0A5A9PM98_9TELE</name>
<feature type="region of interest" description="Disordered" evidence="1">
    <location>
        <begin position="211"/>
        <end position="1281"/>
    </location>
</feature>
<keyword evidence="2" id="KW-0472">Membrane</keyword>
<gene>
    <name evidence="3" type="ORF">E1301_Tti009176</name>
</gene>
<protein>
    <submittedName>
        <fullName evidence="3">Uncharacterized protein</fullName>
    </submittedName>
</protein>
<evidence type="ECO:0000256" key="2">
    <source>
        <dbReference type="SAM" id="Phobius"/>
    </source>
</evidence>
<feature type="transmembrane region" description="Helical" evidence="2">
    <location>
        <begin position="2772"/>
        <end position="2797"/>
    </location>
</feature>
<feature type="compositionally biased region" description="Low complexity" evidence="1">
    <location>
        <begin position="249"/>
        <end position="307"/>
    </location>
</feature>